<organism evidence="2 3">
    <name type="scientific">Cryobacterium fucosi</name>
    <dbReference type="NCBI Taxonomy" id="1259157"/>
    <lineage>
        <taxon>Bacteria</taxon>
        <taxon>Bacillati</taxon>
        <taxon>Actinomycetota</taxon>
        <taxon>Actinomycetes</taxon>
        <taxon>Micrococcales</taxon>
        <taxon>Microbacteriaceae</taxon>
        <taxon>Cryobacterium</taxon>
    </lineage>
</organism>
<accession>A0A4R9B6L9</accession>
<dbReference type="AlphaFoldDB" id="A0A4R9B6L9"/>
<feature type="region of interest" description="Disordered" evidence="1">
    <location>
        <begin position="25"/>
        <end position="44"/>
    </location>
</feature>
<gene>
    <name evidence="2" type="ORF">E3T48_09780</name>
</gene>
<dbReference type="OrthoDB" id="5125421at2"/>
<evidence type="ECO:0000256" key="1">
    <source>
        <dbReference type="SAM" id="MobiDB-lite"/>
    </source>
</evidence>
<evidence type="ECO:0000313" key="2">
    <source>
        <dbReference type="EMBL" id="TFD76646.1"/>
    </source>
</evidence>
<dbReference type="RefSeq" id="WP_134523876.1">
    <property type="nucleotide sequence ID" value="NZ_SOHH01000068.1"/>
</dbReference>
<sequence>MKKTGKAAAAGLAALVGVGTVGGLPAANAEGSGQSDSETAITGPALAQASAAALAATGQGRVTDTEVGDEESYYEVEVTFDDGTEVDVQLDRAFQVVAEPKGGADG</sequence>
<dbReference type="EMBL" id="SOHH01000068">
    <property type="protein sequence ID" value="TFD76646.1"/>
    <property type="molecule type" value="Genomic_DNA"/>
</dbReference>
<reference evidence="2 3" key="1">
    <citation type="submission" date="2019-03" db="EMBL/GenBank/DDBJ databases">
        <title>Genomics of glacier-inhabiting Cryobacterium strains.</title>
        <authorList>
            <person name="Liu Q."/>
            <person name="Xin Y.-H."/>
        </authorList>
    </citation>
    <scope>NUCLEOTIDE SEQUENCE [LARGE SCALE GENOMIC DNA]</scope>
    <source>
        <strain evidence="2 3">Hh4</strain>
    </source>
</reference>
<dbReference type="Proteomes" id="UP000298313">
    <property type="component" value="Unassembled WGS sequence"/>
</dbReference>
<feature type="compositionally biased region" description="Polar residues" evidence="1">
    <location>
        <begin position="31"/>
        <end position="40"/>
    </location>
</feature>
<evidence type="ECO:0000313" key="3">
    <source>
        <dbReference type="Proteomes" id="UP000298313"/>
    </source>
</evidence>
<comment type="caution">
    <text evidence="2">The sequence shown here is derived from an EMBL/GenBank/DDBJ whole genome shotgun (WGS) entry which is preliminary data.</text>
</comment>
<keyword evidence="3" id="KW-1185">Reference proteome</keyword>
<protein>
    <submittedName>
        <fullName evidence="2">Uncharacterized protein</fullName>
    </submittedName>
</protein>
<name>A0A4R9B6L9_9MICO</name>
<dbReference type="Gene3D" id="3.30.505.20">
    <property type="match status" value="1"/>
</dbReference>
<proteinExistence type="predicted"/>